<accession>K8E928</accession>
<sequence length="71" mass="8134">MHSKSLLFAGLFPFTGAMYLFLVMPLATCFAFPQDLPSNVNPLKPKDYAFLVKKTWFAMKRNNFKVEGKDL</sequence>
<evidence type="ECO:0000313" key="1">
    <source>
        <dbReference type="EMBL" id="CCO14099.1"/>
    </source>
</evidence>
<dbReference type="GeneID" id="19018164"/>
<organism evidence="1 2">
    <name type="scientific">Bathycoccus prasinos</name>
    <dbReference type="NCBI Taxonomy" id="41875"/>
    <lineage>
        <taxon>Eukaryota</taxon>
        <taxon>Viridiplantae</taxon>
        <taxon>Chlorophyta</taxon>
        <taxon>Mamiellophyceae</taxon>
        <taxon>Mamiellales</taxon>
        <taxon>Bathycoccaceae</taxon>
        <taxon>Bathycoccus</taxon>
    </lineage>
</organism>
<proteinExistence type="predicted"/>
<dbReference type="EMBL" id="FO082278">
    <property type="protein sequence ID" value="CCO14099.1"/>
    <property type="molecule type" value="Genomic_DNA"/>
</dbReference>
<dbReference type="AlphaFoldDB" id="K8E928"/>
<keyword evidence="2" id="KW-1185">Reference proteome</keyword>
<dbReference type="OrthoDB" id="530344at2759"/>
<protein>
    <submittedName>
        <fullName evidence="1">Uncharacterized protein</fullName>
    </submittedName>
</protein>
<dbReference type="KEGG" id="bpg:Bathy01g04290"/>
<gene>
    <name evidence="1" type="ORF">Bathy01g04290</name>
</gene>
<dbReference type="RefSeq" id="XP_007515220.1">
    <property type="nucleotide sequence ID" value="XM_007515158.1"/>
</dbReference>
<evidence type="ECO:0000313" key="2">
    <source>
        <dbReference type="Proteomes" id="UP000198341"/>
    </source>
</evidence>
<reference evidence="1 2" key="1">
    <citation type="submission" date="2011-10" db="EMBL/GenBank/DDBJ databases">
        <authorList>
            <person name="Genoscope - CEA"/>
        </authorList>
    </citation>
    <scope>NUCLEOTIDE SEQUENCE [LARGE SCALE GENOMIC DNA]</scope>
    <source>
        <strain evidence="1 2">RCC 1105</strain>
    </source>
</reference>
<dbReference type="Proteomes" id="UP000198341">
    <property type="component" value="Chromosome 1"/>
</dbReference>
<name>K8E928_9CHLO</name>